<reference evidence="8 9" key="1">
    <citation type="submission" date="2015-07" db="EMBL/GenBank/DDBJ databases">
        <title>The genome of the fungus Escovopsis weberi, a specialized disease agent of ant agriculture.</title>
        <authorList>
            <person name="de Man T.J."/>
            <person name="Stajich J.E."/>
            <person name="Kubicek C.P."/>
            <person name="Chenthamara K."/>
            <person name="Atanasova L."/>
            <person name="Druzhinina I.S."/>
            <person name="Birnbaum S."/>
            <person name="Barribeau S.M."/>
            <person name="Teiling C."/>
            <person name="Suen G."/>
            <person name="Currie C."/>
            <person name="Gerardo N.M."/>
        </authorList>
    </citation>
    <scope>NUCLEOTIDE SEQUENCE [LARGE SCALE GENOMIC DNA]</scope>
</reference>
<evidence type="ECO:0000256" key="3">
    <source>
        <dbReference type="ARBA" id="ARBA00022989"/>
    </source>
</evidence>
<dbReference type="GO" id="GO:0007166">
    <property type="term" value="P:cell surface receptor signaling pathway"/>
    <property type="evidence" value="ECO:0007669"/>
    <property type="project" value="InterPro"/>
</dbReference>
<proteinExistence type="predicted"/>
<dbReference type="STRING" id="150374.A0A0N0RSY7"/>
<keyword evidence="4 6" id="KW-0472">Membrane</keyword>
<evidence type="ECO:0000313" key="9">
    <source>
        <dbReference type="Proteomes" id="UP000053831"/>
    </source>
</evidence>
<organism evidence="8 9">
    <name type="scientific">Escovopsis weberi</name>
    <dbReference type="NCBI Taxonomy" id="150374"/>
    <lineage>
        <taxon>Eukaryota</taxon>
        <taxon>Fungi</taxon>
        <taxon>Dikarya</taxon>
        <taxon>Ascomycota</taxon>
        <taxon>Pezizomycotina</taxon>
        <taxon>Sordariomycetes</taxon>
        <taxon>Hypocreomycetidae</taxon>
        <taxon>Hypocreales</taxon>
        <taxon>Hypocreaceae</taxon>
        <taxon>Escovopsis</taxon>
    </lineage>
</organism>
<protein>
    <submittedName>
        <fullName evidence="8">Cyclic AMP receptor-like protein A</fullName>
    </submittedName>
</protein>
<dbReference type="EMBL" id="LGSR01000026">
    <property type="protein sequence ID" value="KOS17353.1"/>
    <property type="molecule type" value="Genomic_DNA"/>
</dbReference>
<dbReference type="GO" id="GO:0004930">
    <property type="term" value="F:G protein-coupled receptor activity"/>
    <property type="evidence" value="ECO:0007669"/>
    <property type="project" value="TreeGrafter"/>
</dbReference>
<feature type="compositionally biased region" description="Basic and acidic residues" evidence="5">
    <location>
        <begin position="438"/>
        <end position="453"/>
    </location>
</feature>
<dbReference type="Proteomes" id="UP000053831">
    <property type="component" value="Unassembled WGS sequence"/>
</dbReference>
<evidence type="ECO:0000256" key="6">
    <source>
        <dbReference type="SAM" id="Phobius"/>
    </source>
</evidence>
<sequence>MPQALTDEQLRAVSNVERACSILSLAGCVFTIVTFSLSKSFRKPINRLVFYATFGNMMTNVGTLISRQYLPFPNSPGCQFQAFLIQMFMPADAFWTLAMATNVYLTFYHKYDARDLRKMEIPYLLLCYGIPFIPAFVYIFVKNSKGQRPYGNATLWCWVSTDWDIWRLLTFYVPVWVVIVITFSIYIRAGRTIYEKRKELGRFASTDNDPQSFSGEAIGTIKTTEVTITSEPAPTAGPFAIGDKEELPSIGTRYGPSPSYAVHIAAGAQNSSEATLPLPSSPRQQQISRTTITTTQHHQMKSLRRRHQELSNAAWAYTKSAILFFTAILITWIPSCANRVYPVAHNGNISVPLEFMSAFVLPLQGFWNAVIYAAISWTAVKEGWSDIRHSRRAPAIELESDSGNRAEDGNHRQDYWMSRPVHQDPSMETTNESGNITDTERGHGPAGERHPSL</sequence>
<feature type="compositionally biased region" description="Polar residues" evidence="5">
    <location>
        <begin position="426"/>
        <end position="437"/>
    </location>
</feature>
<keyword evidence="3 6" id="KW-1133">Transmembrane helix</keyword>
<dbReference type="GO" id="GO:0005886">
    <property type="term" value="C:plasma membrane"/>
    <property type="evidence" value="ECO:0007669"/>
    <property type="project" value="TreeGrafter"/>
</dbReference>
<feature type="transmembrane region" description="Helical" evidence="6">
    <location>
        <begin position="16"/>
        <end position="37"/>
    </location>
</feature>
<evidence type="ECO:0000256" key="1">
    <source>
        <dbReference type="ARBA" id="ARBA00004141"/>
    </source>
</evidence>
<dbReference type="PANTHER" id="PTHR23112">
    <property type="entry name" value="G PROTEIN-COUPLED RECEPTOR 157-RELATED"/>
    <property type="match status" value="1"/>
</dbReference>
<feature type="transmembrane region" description="Helical" evidence="6">
    <location>
        <begin position="355"/>
        <end position="380"/>
    </location>
</feature>
<evidence type="ECO:0000256" key="2">
    <source>
        <dbReference type="ARBA" id="ARBA00022692"/>
    </source>
</evidence>
<keyword evidence="2 6" id="KW-0812">Transmembrane</keyword>
<feature type="transmembrane region" description="Helical" evidence="6">
    <location>
        <begin position="121"/>
        <end position="141"/>
    </location>
</feature>
<dbReference type="OrthoDB" id="18453at2759"/>
<keyword evidence="9" id="KW-1185">Reference proteome</keyword>
<feature type="domain" description="G-protein coupled receptors family 2 profile 2" evidence="7">
    <location>
        <begin position="10"/>
        <end position="198"/>
    </location>
</feature>
<dbReference type="PROSITE" id="PS50261">
    <property type="entry name" value="G_PROTEIN_RECEP_F2_4"/>
    <property type="match status" value="1"/>
</dbReference>
<evidence type="ECO:0000256" key="4">
    <source>
        <dbReference type="ARBA" id="ARBA00023136"/>
    </source>
</evidence>
<keyword evidence="8" id="KW-0675">Receptor</keyword>
<dbReference type="InterPro" id="IPR022343">
    <property type="entry name" value="GCR1-cAMP_receptor"/>
</dbReference>
<dbReference type="CDD" id="cd13952">
    <property type="entry name" value="7tm_classB"/>
    <property type="match status" value="1"/>
</dbReference>
<feature type="transmembrane region" description="Helical" evidence="6">
    <location>
        <begin position="49"/>
        <end position="70"/>
    </location>
</feature>
<name>A0A0N0RSY7_ESCWE</name>
<evidence type="ECO:0000259" key="7">
    <source>
        <dbReference type="PROSITE" id="PS50261"/>
    </source>
</evidence>
<evidence type="ECO:0000313" key="8">
    <source>
        <dbReference type="EMBL" id="KOS17353.1"/>
    </source>
</evidence>
<dbReference type="Gene3D" id="1.20.1070.10">
    <property type="entry name" value="Rhodopsin 7-helix transmembrane proteins"/>
    <property type="match status" value="1"/>
</dbReference>
<dbReference type="GO" id="GO:0007189">
    <property type="term" value="P:adenylate cyclase-activating G protein-coupled receptor signaling pathway"/>
    <property type="evidence" value="ECO:0007669"/>
    <property type="project" value="TreeGrafter"/>
</dbReference>
<comment type="caution">
    <text evidence="8">The sequence shown here is derived from an EMBL/GenBank/DDBJ whole genome shotgun (WGS) entry which is preliminary data.</text>
</comment>
<dbReference type="InterPro" id="IPR017981">
    <property type="entry name" value="GPCR_2-like_7TM"/>
</dbReference>
<dbReference type="PANTHER" id="PTHR23112:SF22">
    <property type="entry name" value="G-PROTEIN COUPLED RECEPTOR"/>
    <property type="match status" value="1"/>
</dbReference>
<dbReference type="PRINTS" id="PR02001">
    <property type="entry name" value="GCR1CAMPR"/>
</dbReference>
<comment type="subcellular location">
    <subcellularLocation>
        <location evidence="1">Membrane</location>
        <topology evidence="1">Multi-pass membrane protein</topology>
    </subcellularLocation>
</comment>
<dbReference type="AlphaFoldDB" id="A0A0N0RSY7"/>
<dbReference type="Pfam" id="PF05462">
    <property type="entry name" value="Dicty_CAR"/>
    <property type="match status" value="1"/>
</dbReference>
<dbReference type="SUPFAM" id="SSF81321">
    <property type="entry name" value="Family A G protein-coupled receptor-like"/>
    <property type="match status" value="1"/>
</dbReference>
<feature type="region of interest" description="Disordered" evidence="5">
    <location>
        <begin position="416"/>
        <end position="453"/>
    </location>
</feature>
<feature type="transmembrane region" description="Helical" evidence="6">
    <location>
        <begin position="314"/>
        <end position="335"/>
    </location>
</feature>
<gene>
    <name evidence="8" type="ORF">ESCO_006395</name>
</gene>
<feature type="transmembrane region" description="Helical" evidence="6">
    <location>
        <begin position="82"/>
        <end position="109"/>
    </location>
</feature>
<feature type="transmembrane region" description="Helical" evidence="6">
    <location>
        <begin position="165"/>
        <end position="187"/>
    </location>
</feature>
<evidence type="ECO:0000256" key="5">
    <source>
        <dbReference type="SAM" id="MobiDB-lite"/>
    </source>
</evidence>
<accession>A0A0N0RSY7</accession>